<organism evidence="1">
    <name type="scientific">Klebsiella pneumoniae</name>
    <dbReference type="NCBI Taxonomy" id="573"/>
    <lineage>
        <taxon>Bacteria</taxon>
        <taxon>Pseudomonadati</taxon>
        <taxon>Pseudomonadota</taxon>
        <taxon>Gammaproteobacteria</taxon>
        <taxon>Enterobacterales</taxon>
        <taxon>Enterobacteriaceae</taxon>
        <taxon>Klebsiella/Raoultella group</taxon>
        <taxon>Klebsiella</taxon>
        <taxon>Klebsiella pneumoniae complex</taxon>
    </lineage>
</organism>
<accession>A0A486UF59</accession>
<sequence>MQHDDIRHRYGWQFKTGRGVDNSVPDSWLSAISSLCANVDALIQDELREGFHWLDIKEKHGMLSVSYAAPGALTEAIDALVDTADTACRQASAPARGLLRIRTTKHAKGWRVRLRP</sequence>
<protein>
    <submittedName>
        <fullName evidence="1">Uncharacterized protein</fullName>
    </submittedName>
</protein>
<gene>
    <name evidence="1" type="ORF">SAMEA4873655_05081</name>
</gene>
<evidence type="ECO:0000313" key="1">
    <source>
        <dbReference type="EMBL" id="VGM37014.1"/>
    </source>
</evidence>
<name>A0A486UF59_KLEPN</name>
<dbReference type="AlphaFoldDB" id="A0A486UF59"/>
<proteinExistence type="predicted"/>
<reference evidence="1" key="1">
    <citation type="submission" date="2019-03" db="EMBL/GenBank/DDBJ databases">
        <authorList>
            <consortium name="Pathogen Informatics"/>
        </authorList>
    </citation>
    <scope>NUCLEOTIDE SEQUENCE</scope>
    <source>
        <strain evidence="1">5012STDY7626459</strain>
    </source>
</reference>
<dbReference type="EMBL" id="CAAHDB010000030">
    <property type="protein sequence ID" value="VGM37014.1"/>
    <property type="molecule type" value="Genomic_DNA"/>
</dbReference>